<dbReference type="SUPFAM" id="SSF57903">
    <property type="entry name" value="FYVE/PHD zinc finger"/>
    <property type="match status" value="1"/>
</dbReference>
<dbReference type="InterPro" id="IPR037213">
    <property type="entry name" value="Run_dom_sf"/>
</dbReference>
<dbReference type="PANTHER" id="PTHR46753">
    <property type="entry name" value="FYVE AND COILED-COIL DOMAIN-CONTAINING PROTEIN 1"/>
    <property type="match status" value="1"/>
</dbReference>
<dbReference type="GO" id="GO:0008270">
    <property type="term" value="F:zinc ion binding"/>
    <property type="evidence" value="ECO:0007669"/>
    <property type="project" value="UniProtKB-KW"/>
</dbReference>
<dbReference type="InterPro" id="IPR017455">
    <property type="entry name" value="Znf_FYVE-rel"/>
</dbReference>
<dbReference type="Gene3D" id="3.30.40.10">
    <property type="entry name" value="Zinc/RING finger domain, C3HC4 (zinc finger)"/>
    <property type="match status" value="1"/>
</dbReference>
<dbReference type="Pfam" id="PF02759">
    <property type="entry name" value="RUN"/>
    <property type="match status" value="1"/>
</dbReference>
<feature type="coiled-coil region" evidence="5">
    <location>
        <begin position="364"/>
        <end position="391"/>
    </location>
</feature>
<evidence type="ECO:0000313" key="9">
    <source>
        <dbReference type="Proteomes" id="UP000663852"/>
    </source>
</evidence>
<evidence type="ECO:0000313" key="8">
    <source>
        <dbReference type="EMBL" id="CAF0833258.1"/>
    </source>
</evidence>
<dbReference type="Proteomes" id="UP000663852">
    <property type="component" value="Unassembled WGS sequence"/>
</dbReference>
<evidence type="ECO:0000256" key="3">
    <source>
        <dbReference type="ARBA" id="ARBA00022833"/>
    </source>
</evidence>
<dbReference type="InterPro" id="IPR000306">
    <property type="entry name" value="Znf_FYVE"/>
</dbReference>
<dbReference type="PROSITE" id="PS50826">
    <property type="entry name" value="RUN"/>
    <property type="match status" value="1"/>
</dbReference>
<dbReference type="Pfam" id="PF01363">
    <property type="entry name" value="FYVE"/>
    <property type="match status" value="1"/>
</dbReference>
<dbReference type="Gene3D" id="1.20.58.900">
    <property type="match status" value="1"/>
</dbReference>
<dbReference type="InterPro" id="IPR004012">
    <property type="entry name" value="Run_dom"/>
</dbReference>
<evidence type="ECO:0000259" key="6">
    <source>
        <dbReference type="PROSITE" id="PS50178"/>
    </source>
</evidence>
<dbReference type="InterPro" id="IPR011011">
    <property type="entry name" value="Znf_FYVE_PHD"/>
</dbReference>
<dbReference type="SMART" id="SM00064">
    <property type="entry name" value="FYVE"/>
    <property type="match status" value="1"/>
</dbReference>
<feature type="domain" description="RUN" evidence="7">
    <location>
        <begin position="85"/>
        <end position="221"/>
    </location>
</feature>
<dbReference type="OrthoDB" id="660555at2759"/>
<name>A0A813V052_ADIRI</name>
<protein>
    <recommendedName>
        <fullName evidence="10">FYVE-type domain-containing protein</fullName>
    </recommendedName>
</protein>
<dbReference type="PROSITE" id="PS50178">
    <property type="entry name" value="ZF_FYVE"/>
    <property type="match status" value="1"/>
</dbReference>
<feature type="coiled-coil region" evidence="5">
    <location>
        <begin position="427"/>
        <end position="511"/>
    </location>
</feature>
<dbReference type="AlphaFoldDB" id="A0A813V052"/>
<dbReference type="SUPFAM" id="SSF140741">
    <property type="entry name" value="RUN domain-like"/>
    <property type="match status" value="1"/>
</dbReference>
<keyword evidence="1" id="KW-0479">Metal-binding</keyword>
<evidence type="ECO:0000256" key="2">
    <source>
        <dbReference type="ARBA" id="ARBA00022771"/>
    </source>
</evidence>
<evidence type="ECO:0000256" key="1">
    <source>
        <dbReference type="ARBA" id="ARBA00022723"/>
    </source>
</evidence>
<dbReference type="GO" id="GO:0072383">
    <property type="term" value="P:plus-end-directed vesicle transport along microtubule"/>
    <property type="evidence" value="ECO:0007669"/>
    <property type="project" value="TreeGrafter"/>
</dbReference>
<dbReference type="GO" id="GO:0005776">
    <property type="term" value="C:autophagosome"/>
    <property type="evidence" value="ECO:0007669"/>
    <property type="project" value="TreeGrafter"/>
</dbReference>
<proteinExistence type="predicted"/>
<evidence type="ECO:0008006" key="10">
    <source>
        <dbReference type="Google" id="ProtNLM"/>
    </source>
</evidence>
<accession>A0A813V052</accession>
<gene>
    <name evidence="8" type="ORF">EDS130_LOCUS6449</name>
</gene>
<reference evidence="8" key="1">
    <citation type="submission" date="2021-02" db="EMBL/GenBank/DDBJ databases">
        <authorList>
            <person name="Nowell W R."/>
        </authorList>
    </citation>
    <scope>NUCLEOTIDE SEQUENCE</scope>
</reference>
<dbReference type="GO" id="GO:0005770">
    <property type="term" value="C:late endosome"/>
    <property type="evidence" value="ECO:0007669"/>
    <property type="project" value="TreeGrafter"/>
</dbReference>
<evidence type="ECO:0000256" key="5">
    <source>
        <dbReference type="SAM" id="Coils"/>
    </source>
</evidence>
<keyword evidence="5" id="KW-0175">Coiled coil</keyword>
<comment type="caution">
    <text evidence="8">The sequence shown here is derived from an EMBL/GenBank/DDBJ whole genome shotgun (WGS) entry which is preliminary data.</text>
</comment>
<evidence type="ECO:0000256" key="4">
    <source>
        <dbReference type="PROSITE-ProRule" id="PRU00091"/>
    </source>
</evidence>
<evidence type="ECO:0000259" key="7">
    <source>
        <dbReference type="PROSITE" id="PS50826"/>
    </source>
</evidence>
<sequence length="649" mass="75084">MVSCENVYYSNHFESDNKQSSTNRYVFLFYQQITQLSHIRNMSTQDIRKLSSVLRSIEIVEENTNALYSQYTTAATESLQPVLIDDSNVHLQTFFQHLEQLLETDLKSRKSLLNSNNNKRSYWNFFSSALKDSKGLYDTVLYALNSQEVKTPTGRGRLFLRFCLQNHRLGDVIQQSFMTTKIVNQFYIDECFWTTPNYINRIVQALYQLNDLQFDLLSNSQYQLDVCWPTIESIESRPKTLSDAASRLRNSSVSSFLSMNSVDSQSVISLIPELSTSIPITPALFRNLESSVNDGSSAQSLSSAEEDPENTMIYWKQKCLQLEMQLQEIHTSNSVSTADVELQCSIIEPPPTESTETSIDDELMTKLNDENEQLKSEVSLLKEEVSSLNFQISSASMQRSTSSDKIKDYERDLAQYRSLIGDKDILLNDLQQKLNEQTNQLETLQKDLSSQSNEQTKQIEMLQNELEEARKVLEQDRLILEKERVERDKAQEQLEATLQERTLDFEEMKRRLLKAVRDKAELFNSIHTYEIKLEEEQSRKWVADEDVLNCTKCNTAFGWTVRKHHCRHCQKIFCYYCANNWIQSSKTNSPQYRVCDFCSEKLLKESLMPIGTLHNEILNNPDTSDNVDLHFEVRPERLPPTTDNSPTSS</sequence>
<dbReference type="PANTHER" id="PTHR46753:SF2">
    <property type="entry name" value="FYVE AND COILED-COIL DOMAIN-CONTAINING PROTEIN 1"/>
    <property type="match status" value="1"/>
</dbReference>
<dbReference type="InterPro" id="IPR013083">
    <property type="entry name" value="Znf_RING/FYVE/PHD"/>
</dbReference>
<dbReference type="EMBL" id="CAJNOJ010000019">
    <property type="protein sequence ID" value="CAF0833258.1"/>
    <property type="molecule type" value="Genomic_DNA"/>
</dbReference>
<organism evidence="8 9">
    <name type="scientific">Adineta ricciae</name>
    <name type="common">Rotifer</name>
    <dbReference type="NCBI Taxonomy" id="249248"/>
    <lineage>
        <taxon>Eukaryota</taxon>
        <taxon>Metazoa</taxon>
        <taxon>Spiralia</taxon>
        <taxon>Gnathifera</taxon>
        <taxon>Rotifera</taxon>
        <taxon>Eurotatoria</taxon>
        <taxon>Bdelloidea</taxon>
        <taxon>Adinetida</taxon>
        <taxon>Adinetidae</taxon>
        <taxon>Adineta</taxon>
    </lineage>
</organism>
<keyword evidence="3" id="KW-0862">Zinc</keyword>
<dbReference type="GO" id="GO:1901098">
    <property type="term" value="P:positive regulation of autophagosome maturation"/>
    <property type="evidence" value="ECO:0007669"/>
    <property type="project" value="TreeGrafter"/>
</dbReference>
<feature type="domain" description="FYVE-type" evidence="6">
    <location>
        <begin position="544"/>
        <end position="603"/>
    </location>
</feature>
<dbReference type="GO" id="GO:0005764">
    <property type="term" value="C:lysosome"/>
    <property type="evidence" value="ECO:0007669"/>
    <property type="project" value="TreeGrafter"/>
</dbReference>
<keyword evidence="2 4" id="KW-0863">Zinc-finger</keyword>